<sequence>MLCIKTEIRDSNITNAGQGLFSLQFVPKGSVVFLPVTRFPIDNIVSEKQYQEELKTTDYFPMNAGMRWCGDYFLYCSQIF</sequence>
<evidence type="ECO:0000313" key="1">
    <source>
        <dbReference type="EMBL" id="OPH09388.1"/>
    </source>
</evidence>
<protein>
    <submittedName>
        <fullName evidence="1">Uncharacterized protein</fullName>
    </submittedName>
</protein>
<dbReference type="SUPFAM" id="SSF82199">
    <property type="entry name" value="SET domain"/>
    <property type="match status" value="1"/>
</dbReference>
<dbReference type="CDD" id="cd08161">
    <property type="entry name" value="SET"/>
    <property type="match status" value="1"/>
</dbReference>
<evidence type="ECO:0000313" key="2">
    <source>
        <dbReference type="Proteomes" id="UP000190056"/>
    </source>
</evidence>
<gene>
    <name evidence="1" type="ORF">CENA302_10805</name>
</gene>
<organism evidence="1 2">
    <name type="scientific">Cylindrospermopsis raciborskii CENA302</name>
    <dbReference type="NCBI Taxonomy" id="1170768"/>
    <lineage>
        <taxon>Bacteria</taxon>
        <taxon>Bacillati</taxon>
        <taxon>Cyanobacteriota</taxon>
        <taxon>Cyanophyceae</taxon>
        <taxon>Nostocales</taxon>
        <taxon>Aphanizomenonaceae</taxon>
        <taxon>Cylindrospermopsis</taxon>
    </lineage>
</organism>
<accession>A0A9Q5W904</accession>
<name>A0A9Q5W904_9CYAN</name>
<dbReference type="Proteomes" id="UP000190056">
    <property type="component" value="Unassembled WGS sequence"/>
</dbReference>
<dbReference type="EMBL" id="MTPU01000051">
    <property type="protein sequence ID" value="OPH09388.1"/>
    <property type="molecule type" value="Genomic_DNA"/>
</dbReference>
<reference evidence="1 2" key="1">
    <citation type="submission" date="2017-01" db="EMBL/GenBank/DDBJ databases">
        <authorList>
            <person name="Abreu V.A."/>
            <person name="Popin R.V."/>
            <person name="Rigonato J."/>
            <person name="Andreote A.P."/>
            <person name="Schaker P.C."/>
            <person name="Hoff-Risseti C."/>
            <person name="Alvarenga D.O."/>
            <person name="Varani A.M."/>
            <person name="Fiore M.F."/>
        </authorList>
    </citation>
    <scope>NUCLEOTIDE SEQUENCE [LARGE SCALE GENOMIC DNA]</scope>
    <source>
        <strain evidence="1 2">CENA302</strain>
    </source>
</reference>
<proteinExistence type="predicted"/>
<comment type="caution">
    <text evidence="1">The sequence shown here is derived from an EMBL/GenBank/DDBJ whole genome shotgun (WGS) entry which is preliminary data.</text>
</comment>
<dbReference type="AlphaFoldDB" id="A0A9Q5W904"/>
<dbReference type="InterPro" id="IPR046341">
    <property type="entry name" value="SET_dom_sf"/>
</dbReference>